<keyword evidence="1" id="KW-0547">Nucleotide-binding</keyword>
<dbReference type="InterPro" id="IPR012676">
    <property type="entry name" value="TGS-like"/>
</dbReference>
<dbReference type="FunFam" id="3.10.20.30:FF:000003">
    <property type="entry name" value="Developmentally-regulated GTP-binding protein 1"/>
    <property type="match status" value="1"/>
</dbReference>
<sequence>MIGFPSVGKSTLLTLLTSTKSQSAAYEFTTLRCIPGILVHNNTVIQLLDLPGIIEGASRGRGHGRQVISTARNSDLILMVLNCDSAELQRKLLSRELYNMGIRLNSQRPNISVRVKASGGVIVNSTCDLTQIDSKLVYEILKLHRIHNAEVLFHDDYSVDEFIDCIENNRKYIPCLYVVNKIDCSTMAEIHRLACFPNTVVISCTERLNFTFLLQMLWRLLNIIHIYTKPKGKKVDFNDPLILPRGSTVQAVCNSIHRDFVDRFKYALVWGVSVRFQPQRVGLHFVLHDDDVVALYTR</sequence>
<dbReference type="Pfam" id="PF16897">
    <property type="entry name" value="MMR_HSR1_Xtn"/>
    <property type="match status" value="1"/>
</dbReference>
<accession>A0A0A9YYH8</accession>
<dbReference type="InterPro" id="IPR045001">
    <property type="entry name" value="DRG"/>
</dbReference>
<dbReference type="Gene3D" id="6.10.140.1070">
    <property type="match status" value="1"/>
</dbReference>
<evidence type="ECO:0000256" key="2">
    <source>
        <dbReference type="ARBA" id="ARBA00023134"/>
    </source>
</evidence>
<feature type="domain" description="OBG-type G" evidence="3">
    <location>
        <begin position="1"/>
        <end position="222"/>
    </location>
</feature>
<dbReference type="AlphaFoldDB" id="A0A0A9YYH8"/>
<dbReference type="InterPro" id="IPR006074">
    <property type="entry name" value="GTP1-OBG_CS"/>
</dbReference>
<dbReference type="InterPro" id="IPR005225">
    <property type="entry name" value="Small_GTP-bd"/>
</dbReference>
<dbReference type="CDD" id="cd01896">
    <property type="entry name" value="DRG"/>
    <property type="match status" value="1"/>
</dbReference>
<dbReference type="Gene3D" id="3.40.50.300">
    <property type="entry name" value="P-loop containing nucleotide triphosphate hydrolases"/>
    <property type="match status" value="1"/>
</dbReference>
<dbReference type="Pfam" id="PF02824">
    <property type="entry name" value="TGS"/>
    <property type="match status" value="1"/>
</dbReference>
<gene>
    <name evidence="5" type="primary">DRG2_0</name>
    <name evidence="5" type="ORF">CM83_2131</name>
    <name evidence="6" type="ORF">g.17973</name>
</gene>
<evidence type="ECO:0000259" key="3">
    <source>
        <dbReference type="PROSITE" id="PS51710"/>
    </source>
</evidence>
<reference evidence="5" key="1">
    <citation type="journal article" date="2014" name="PLoS ONE">
        <title>Transcriptome-Based Identification of ABC Transporters in the Western Tarnished Plant Bug Lygus hesperus.</title>
        <authorList>
            <person name="Hull J.J."/>
            <person name="Chaney K."/>
            <person name="Geib S.M."/>
            <person name="Fabrick J.A."/>
            <person name="Brent C.S."/>
            <person name="Walsh D."/>
            <person name="Lavine L.C."/>
        </authorList>
    </citation>
    <scope>NUCLEOTIDE SEQUENCE</scope>
</reference>
<evidence type="ECO:0000259" key="4">
    <source>
        <dbReference type="PROSITE" id="PS51880"/>
    </source>
</evidence>
<proteinExistence type="predicted"/>
<dbReference type="InterPro" id="IPR004095">
    <property type="entry name" value="TGS"/>
</dbReference>
<protein>
    <submittedName>
        <fullName evidence="5">Developmentally-regulated GTP-binding protein 2</fullName>
    </submittedName>
</protein>
<dbReference type="PANTHER" id="PTHR43127">
    <property type="entry name" value="DEVELOPMENTALLY-REGULATED GTP-BINDING PROTEIN 2"/>
    <property type="match status" value="1"/>
</dbReference>
<evidence type="ECO:0000313" key="6">
    <source>
        <dbReference type="EMBL" id="JAQ06443.1"/>
    </source>
</evidence>
<dbReference type="SUPFAM" id="SSF52540">
    <property type="entry name" value="P-loop containing nucleoside triphosphate hydrolases"/>
    <property type="match status" value="1"/>
</dbReference>
<dbReference type="SUPFAM" id="SSF81271">
    <property type="entry name" value="TGS-like"/>
    <property type="match status" value="1"/>
</dbReference>
<dbReference type="InterPro" id="IPR031662">
    <property type="entry name" value="GTP-binding_2"/>
</dbReference>
<organism evidence="5">
    <name type="scientific">Lygus hesperus</name>
    <name type="common">Western plant bug</name>
    <dbReference type="NCBI Taxonomy" id="30085"/>
    <lineage>
        <taxon>Eukaryota</taxon>
        <taxon>Metazoa</taxon>
        <taxon>Ecdysozoa</taxon>
        <taxon>Arthropoda</taxon>
        <taxon>Hexapoda</taxon>
        <taxon>Insecta</taxon>
        <taxon>Pterygota</taxon>
        <taxon>Neoptera</taxon>
        <taxon>Paraneoptera</taxon>
        <taxon>Hemiptera</taxon>
        <taxon>Heteroptera</taxon>
        <taxon>Panheteroptera</taxon>
        <taxon>Cimicomorpha</taxon>
        <taxon>Miridae</taxon>
        <taxon>Mirini</taxon>
        <taxon>Lygus</taxon>
    </lineage>
</organism>
<dbReference type="CDD" id="cd01666">
    <property type="entry name" value="TGS_DRG"/>
    <property type="match status" value="1"/>
</dbReference>
<feature type="domain" description="TGS" evidence="4">
    <location>
        <begin position="222"/>
        <end position="297"/>
    </location>
</feature>
<name>A0A0A9YYH8_LYGHE</name>
<reference evidence="6" key="3">
    <citation type="journal article" date="2016" name="Gigascience">
        <title>De novo construction of an expanded transcriptome assembly for the western tarnished plant bug, Lygus hesperus.</title>
        <authorList>
            <person name="Tassone E.E."/>
            <person name="Geib S.M."/>
            <person name="Hall B."/>
            <person name="Fabrick J.A."/>
            <person name="Brent C.S."/>
            <person name="Hull J.J."/>
        </authorList>
    </citation>
    <scope>NUCLEOTIDE SEQUENCE</scope>
</reference>
<evidence type="ECO:0000313" key="5">
    <source>
        <dbReference type="EMBL" id="JAG36676.1"/>
    </source>
</evidence>
<dbReference type="InterPro" id="IPR006073">
    <property type="entry name" value="GTP-bd"/>
</dbReference>
<dbReference type="EMBL" id="GBHO01006928">
    <property type="protein sequence ID" value="JAG36676.1"/>
    <property type="molecule type" value="Transcribed_RNA"/>
</dbReference>
<dbReference type="InterPro" id="IPR012675">
    <property type="entry name" value="Beta-grasp_dom_sf"/>
</dbReference>
<keyword evidence="2" id="KW-0342">GTP-binding</keyword>
<dbReference type="Gene3D" id="3.10.20.30">
    <property type="match status" value="1"/>
</dbReference>
<dbReference type="InterPro" id="IPR027417">
    <property type="entry name" value="P-loop_NTPase"/>
</dbReference>
<dbReference type="GO" id="GO:0003924">
    <property type="term" value="F:GTPase activity"/>
    <property type="evidence" value="ECO:0007669"/>
    <property type="project" value="InterPro"/>
</dbReference>
<dbReference type="PROSITE" id="PS51880">
    <property type="entry name" value="TGS"/>
    <property type="match status" value="1"/>
</dbReference>
<dbReference type="PRINTS" id="PR00326">
    <property type="entry name" value="GTP1OBG"/>
</dbReference>
<dbReference type="GO" id="GO:0005525">
    <property type="term" value="F:GTP binding"/>
    <property type="evidence" value="ECO:0007669"/>
    <property type="project" value="UniProtKB-KW"/>
</dbReference>
<evidence type="ECO:0000256" key="1">
    <source>
        <dbReference type="ARBA" id="ARBA00022741"/>
    </source>
</evidence>
<reference evidence="5" key="2">
    <citation type="submission" date="2014-07" db="EMBL/GenBank/DDBJ databases">
        <authorList>
            <person name="Hull J."/>
        </authorList>
    </citation>
    <scope>NUCLEOTIDE SEQUENCE</scope>
</reference>
<dbReference type="Pfam" id="PF01926">
    <property type="entry name" value="MMR_HSR1"/>
    <property type="match status" value="1"/>
</dbReference>
<dbReference type="PROSITE" id="PS00905">
    <property type="entry name" value="GTP1_OBG"/>
    <property type="match status" value="1"/>
</dbReference>
<dbReference type="InterPro" id="IPR031167">
    <property type="entry name" value="G_OBG"/>
</dbReference>
<dbReference type="NCBIfam" id="TIGR00231">
    <property type="entry name" value="small_GTP"/>
    <property type="match status" value="1"/>
</dbReference>
<dbReference type="EMBL" id="GDHC01012186">
    <property type="protein sequence ID" value="JAQ06443.1"/>
    <property type="molecule type" value="Transcribed_RNA"/>
</dbReference>
<dbReference type="PROSITE" id="PS51710">
    <property type="entry name" value="G_OBG"/>
    <property type="match status" value="1"/>
</dbReference>